<name>A0A1V4IYP9_9CLOT</name>
<dbReference type="STRING" id="1450648.CLORY_00660"/>
<keyword evidence="1" id="KW-0732">Signal</keyword>
<dbReference type="OrthoDB" id="1089471at2"/>
<evidence type="ECO:0000313" key="4">
    <source>
        <dbReference type="Proteomes" id="UP000190080"/>
    </source>
</evidence>
<proteinExistence type="predicted"/>
<comment type="caution">
    <text evidence="3">The sequence shown here is derived from an EMBL/GenBank/DDBJ whole genome shotgun (WGS) entry which is preliminary data.</text>
</comment>
<accession>A0A1V4IYP9</accession>
<feature type="chain" id="PRO_5012821824" evidence="1">
    <location>
        <begin position="31"/>
        <end position="1219"/>
    </location>
</feature>
<dbReference type="EMBL" id="MZGV01000001">
    <property type="protein sequence ID" value="OPJ65066.1"/>
    <property type="molecule type" value="Genomic_DNA"/>
</dbReference>
<evidence type="ECO:0000256" key="1">
    <source>
        <dbReference type="SAM" id="SignalP"/>
    </source>
</evidence>
<reference evidence="3 4" key="1">
    <citation type="submission" date="2017-03" db="EMBL/GenBank/DDBJ databases">
        <title>Genome sequence of Clostridium oryzae DSM 28571.</title>
        <authorList>
            <person name="Poehlein A."/>
            <person name="Daniel R."/>
        </authorList>
    </citation>
    <scope>NUCLEOTIDE SEQUENCE [LARGE SCALE GENOMIC DNA]</scope>
    <source>
        <strain evidence="3 4">DSM 28571</strain>
    </source>
</reference>
<organism evidence="3 4">
    <name type="scientific">Clostridium oryzae</name>
    <dbReference type="NCBI Taxonomy" id="1450648"/>
    <lineage>
        <taxon>Bacteria</taxon>
        <taxon>Bacillati</taxon>
        <taxon>Bacillota</taxon>
        <taxon>Clostridia</taxon>
        <taxon>Eubacteriales</taxon>
        <taxon>Clostridiaceae</taxon>
        <taxon>Clostridium</taxon>
    </lineage>
</organism>
<dbReference type="AlphaFoldDB" id="A0A1V4IYP9"/>
<keyword evidence="4" id="KW-1185">Reference proteome</keyword>
<sequence>MNKNVEKTMSRALSATLALGVVSTAVPVSAKSATSYYNDAKKAVAKAKSSKTQSSVDAATKAIKTLKAKTKLDNTKKVKALEKTLKAAQTAVYSKVKSAVSKFKKSQNKADYNSAKKLVDALAKSTIKTVKSSAKTYQKSLDAARATVKSVAAVADKTVALGTTADKLGLPTTVNVTLSNGTTTTANVAWDTAKFDGTKAGDTAITGKLTVPSTKYYKATTLTASVKVTVSALEVTTVKADTAKSLQVTFNGPVADTSKVSFDVQKGDTTKTAVTGLTVTWNTEKTVATLAQESNLTATTYTVTAKGDNVSATKNSGTVKVEAQKVAKIEITSKQLVKVAPTGNPATSNSATFSYKVTDQYGTDITAKTAASTFSTSAVIGSTEATITLHPDKGTATVAKKGSTPAILDTDKTAVVTLVNTASGANATATLDVAAAASISDLTFGDDVLPTGKTRIETKLSTAVSFPITAKDQYGNTITDKDVLNNSIKIFKADNIGATLDSDANGKPIVVIDTKTYNTPAGTYVITIDNIATGKTWTKNFNVVDAPKAYSLTFGDFNKTTIADGDTDVSVPITVKDQFGNEMSKADIAGDAKNIEDHLSGDENLGQLVVDTDKNSKTYGMLVQSKSGNTTNKATKTAGNMLVSVLGGGTATKAYKVEDPRKVASVSKADAVTLTQGATAKLKFKFKDQYDSEIDVSKASYNNTDYTYKVDVTTVSGDKDGLTSSITTKTDVKDIYEIPVTAGKSVTGTYKVTVTILKGDSEVSVASTTVTVSKNNVSGLTYSVADIPTIYANATAGAAYTQKVNVSAKDAAGTSYVLNGEDVVDVKSDSAYLTPSYNSTDKTWSLTGSDWYDAGVSNPDKSTTKTAKITVQINTLDGIKTITKDVTLSNVKPSYTSLRAVTGTDALPRTDVSNYSDANYYNFATFGDNKAIKLIGKDQYGVWSAPATTDVNVVVNSTDNADKNALKYNADGTLSFDPAKASTVTANTELKVTLVSKGASAQITVKTPATAAAAAVTATPKHNAATEATTGTKQVSTLQISGTPAVGETITITYGTKTTANISIATTDTDSAIATNIGNALTTAGINNFTTSGTVITFTEPTAATNNADLLKVTGLTTPDANLVKAAVTTPGVASTPATPANDTLTIAGTAIADSTATVVYNNGTTQTTKTVDIKAGDNASTIATKIETAFSSANVKASGDVVTFANGATNSSVTFSVK</sequence>
<dbReference type="Proteomes" id="UP000190080">
    <property type="component" value="Unassembled WGS sequence"/>
</dbReference>
<dbReference type="Pfam" id="PF07532">
    <property type="entry name" value="Big_4"/>
    <property type="match status" value="1"/>
</dbReference>
<feature type="domain" description="Bacterial Ig-like" evidence="2">
    <location>
        <begin position="157"/>
        <end position="208"/>
    </location>
</feature>
<dbReference type="RefSeq" id="WP_079421588.1">
    <property type="nucleotide sequence ID" value="NZ_MZGV01000001.1"/>
</dbReference>
<dbReference type="InterPro" id="IPR011081">
    <property type="entry name" value="Big_4"/>
</dbReference>
<gene>
    <name evidence="3" type="ORF">CLORY_00660</name>
</gene>
<protein>
    <submittedName>
        <fullName evidence="3">Bacterial Ig-like domain protein</fullName>
    </submittedName>
</protein>
<evidence type="ECO:0000259" key="2">
    <source>
        <dbReference type="Pfam" id="PF07532"/>
    </source>
</evidence>
<evidence type="ECO:0000313" key="3">
    <source>
        <dbReference type="EMBL" id="OPJ65066.1"/>
    </source>
</evidence>
<feature type="signal peptide" evidence="1">
    <location>
        <begin position="1"/>
        <end position="30"/>
    </location>
</feature>